<evidence type="ECO:0000313" key="2">
    <source>
        <dbReference type="Proteomes" id="UP001279734"/>
    </source>
</evidence>
<name>A0AAD3S8L4_NEPGR</name>
<comment type="caution">
    <text evidence="1">The sequence shown here is derived from an EMBL/GenBank/DDBJ whole genome shotgun (WGS) entry which is preliminary data.</text>
</comment>
<evidence type="ECO:0000313" key="1">
    <source>
        <dbReference type="EMBL" id="GMH06062.1"/>
    </source>
</evidence>
<organism evidence="1 2">
    <name type="scientific">Nepenthes gracilis</name>
    <name type="common">Slender pitcher plant</name>
    <dbReference type="NCBI Taxonomy" id="150966"/>
    <lineage>
        <taxon>Eukaryota</taxon>
        <taxon>Viridiplantae</taxon>
        <taxon>Streptophyta</taxon>
        <taxon>Embryophyta</taxon>
        <taxon>Tracheophyta</taxon>
        <taxon>Spermatophyta</taxon>
        <taxon>Magnoliopsida</taxon>
        <taxon>eudicotyledons</taxon>
        <taxon>Gunneridae</taxon>
        <taxon>Pentapetalae</taxon>
        <taxon>Caryophyllales</taxon>
        <taxon>Nepenthaceae</taxon>
        <taxon>Nepenthes</taxon>
    </lineage>
</organism>
<keyword evidence="2" id="KW-1185">Reference proteome</keyword>
<proteinExistence type="predicted"/>
<dbReference type="AlphaFoldDB" id="A0AAD3S8L4"/>
<accession>A0AAD3S8L4</accession>
<sequence length="134" mass="15186">MLGEELKMYGLLLWQVHEFWMDDSCCCWFVGLSADDLLLLIKADFLIWNANLVALVLVEAGGALLLELKAVVICYLWNVENRLVCCCHSWRCSAFVIAFAALCRVMGHRPSARDVSRDYYAGALMERFGVVGCW</sequence>
<reference evidence="1" key="1">
    <citation type="submission" date="2023-05" db="EMBL/GenBank/DDBJ databases">
        <title>Nepenthes gracilis genome sequencing.</title>
        <authorList>
            <person name="Fukushima K."/>
        </authorList>
    </citation>
    <scope>NUCLEOTIDE SEQUENCE</scope>
    <source>
        <strain evidence="1">SING2019-196</strain>
    </source>
</reference>
<dbReference type="EMBL" id="BSYO01000006">
    <property type="protein sequence ID" value="GMH06062.1"/>
    <property type="molecule type" value="Genomic_DNA"/>
</dbReference>
<gene>
    <name evidence="1" type="ORF">Nepgr_007902</name>
</gene>
<protein>
    <submittedName>
        <fullName evidence="1">Uncharacterized protein</fullName>
    </submittedName>
</protein>
<dbReference type="Proteomes" id="UP001279734">
    <property type="component" value="Unassembled WGS sequence"/>
</dbReference>